<dbReference type="AlphaFoldDB" id="A0A7H1BGE0"/>
<evidence type="ECO:0000313" key="10">
    <source>
        <dbReference type="Proteomes" id="UP000516428"/>
    </source>
</evidence>
<evidence type="ECO:0000256" key="1">
    <source>
        <dbReference type="ARBA" id="ARBA00004613"/>
    </source>
</evidence>
<evidence type="ECO:0000256" key="6">
    <source>
        <dbReference type="ARBA" id="ARBA00023295"/>
    </source>
</evidence>
<dbReference type="GO" id="GO:0016977">
    <property type="term" value="F:chitosanase activity"/>
    <property type="evidence" value="ECO:0007669"/>
    <property type="project" value="InterPro"/>
</dbReference>
<dbReference type="EMBL" id="CP061281">
    <property type="protein sequence ID" value="QNS07795.1"/>
    <property type="molecule type" value="Genomic_DNA"/>
</dbReference>
<accession>A0A7H1BGE0</accession>
<keyword evidence="7" id="KW-0624">Polysaccharide degradation</keyword>
<name>A0A7H1BGE0_9ACTN</name>
<keyword evidence="5" id="KW-0119">Carbohydrate metabolism</keyword>
<evidence type="ECO:0000256" key="3">
    <source>
        <dbReference type="ARBA" id="ARBA00022729"/>
    </source>
</evidence>
<dbReference type="GO" id="GO:0005576">
    <property type="term" value="C:extracellular region"/>
    <property type="evidence" value="ECO:0007669"/>
    <property type="project" value="UniProtKB-SubCell"/>
</dbReference>
<evidence type="ECO:0000256" key="2">
    <source>
        <dbReference type="ARBA" id="ARBA00022525"/>
    </source>
</evidence>
<comment type="subcellular location">
    <subcellularLocation>
        <location evidence="1">Secreted</location>
    </subcellularLocation>
</comment>
<evidence type="ECO:0000256" key="4">
    <source>
        <dbReference type="ARBA" id="ARBA00022801"/>
    </source>
</evidence>
<feature type="region of interest" description="Disordered" evidence="8">
    <location>
        <begin position="1"/>
        <end position="39"/>
    </location>
</feature>
<evidence type="ECO:0000256" key="7">
    <source>
        <dbReference type="ARBA" id="ARBA00023326"/>
    </source>
</evidence>
<keyword evidence="10" id="KW-1185">Reference proteome</keyword>
<dbReference type="InterPro" id="IPR009939">
    <property type="entry name" value="Chitosanase_fungal"/>
</dbReference>
<gene>
    <name evidence="9" type="ORF">IAG42_32120</name>
</gene>
<sequence>MTDGSSSSPWGAPVRDPHGPARPSDAPSGPRTVAATGHLTQIGVLCPPVRPRAGRPRPKAPSVRPRLLPLTALCGAALLAPASLAASAAPPPAERAHDSGTTLRVRPVAAPAPAAPFVREGGVRADALRAAVRGCRQISNGRYRTDDGTRADIPVCRTQGAVHWKADLDVDCDGRAGRRCNGRTDPVFQNTTAYQQSDGRPLNAETLPYVVVPAAGELWKPARSGIRAGTVAALVHKDRVVYAVVGDVGPADLIGEASYAAARALGVDPHPVRGGVAASDVTYILFPGRTVRPVESHRAAVRAGHAAARELVSAAAR</sequence>
<evidence type="ECO:0000256" key="8">
    <source>
        <dbReference type="SAM" id="MobiDB-lite"/>
    </source>
</evidence>
<proteinExistence type="predicted"/>
<dbReference type="Proteomes" id="UP000516428">
    <property type="component" value="Chromosome"/>
</dbReference>
<evidence type="ECO:0000313" key="9">
    <source>
        <dbReference type="EMBL" id="QNS07795.1"/>
    </source>
</evidence>
<dbReference type="GO" id="GO:0000272">
    <property type="term" value="P:polysaccharide catabolic process"/>
    <property type="evidence" value="ECO:0007669"/>
    <property type="project" value="UniProtKB-KW"/>
</dbReference>
<dbReference type="PANTHER" id="PTHR42061">
    <property type="entry name" value="ENDO-CHITOSANASE"/>
    <property type="match status" value="1"/>
</dbReference>
<keyword evidence="4 9" id="KW-0378">Hydrolase</keyword>
<reference evidence="9 10" key="1">
    <citation type="submission" date="2020-09" db="EMBL/GenBank/DDBJ databases">
        <title>A novel species.</title>
        <authorList>
            <person name="Gao J."/>
        </authorList>
    </citation>
    <scope>NUCLEOTIDE SEQUENCE [LARGE SCALE GENOMIC DNA]</scope>
    <source>
        <strain evidence="9 10">CRXT-Y-14</strain>
    </source>
</reference>
<evidence type="ECO:0000256" key="5">
    <source>
        <dbReference type="ARBA" id="ARBA00023277"/>
    </source>
</evidence>
<keyword evidence="6" id="KW-0326">Glycosidase</keyword>
<keyword evidence="3" id="KW-0732">Signal</keyword>
<organism evidence="9 10">
    <name type="scientific">Streptomyces xanthii</name>
    <dbReference type="NCBI Taxonomy" id="2768069"/>
    <lineage>
        <taxon>Bacteria</taxon>
        <taxon>Bacillati</taxon>
        <taxon>Actinomycetota</taxon>
        <taxon>Actinomycetes</taxon>
        <taxon>Kitasatosporales</taxon>
        <taxon>Streptomycetaceae</taxon>
        <taxon>Streptomyces</taxon>
    </lineage>
</organism>
<keyword evidence="2" id="KW-0964">Secreted</keyword>
<protein>
    <submittedName>
        <fullName evidence="9">Glycoside hydrolase family 75 protein</fullName>
    </submittedName>
</protein>
<dbReference type="Pfam" id="PF07335">
    <property type="entry name" value="Glyco_hydro_75"/>
    <property type="match status" value="1"/>
</dbReference>
<dbReference type="PANTHER" id="PTHR42061:SF6">
    <property type="entry name" value="ENDO-CHITOSANASE"/>
    <property type="match status" value="1"/>
</dbReference>
<dbReference type="KEGG" id="sxn:IAG42_32120"/>